<feature type="non-terminal residue" evidence="2">
    <location>
        <position position="49"/>
    </location>
</feature>
<gene>
    <name evidence="2" type="ORF">PMEA_00018239</name>
</gene>
<sequence length="49" mass="5606">PGEFLPAISNCHLLVFLATSNMLPLEDHLRDLCTVIRNKDAELARRWSK</sequence>
<protein>
    <recommendedName>
        <fullName evidence="1">Nuclear pore localisation protein NPL4 C-terminal domain-containing protein</fullName>
    </recommendedName>
</protein>
<organism evidence="2 3">
    <name type="scientific">Pocillopora meandrina</name>
    <dbReference type="NCBI Taxonomy" id="46732"/>
    <lineage>
        <taxon>Eukaryota</taxon>
        <taxon>Metazoa</taxon>
        <taxon>Cnidaria</taxon>
        <taxon>Anthozoa</taxon>
        <taxon>Hexacorallia</taxon>
        <taxon>Scleractinia</taxon>
        <taxon>Astrocoeniina</taxon>
        <taxon>Pocilloporidae</taxon>
        <taxon>Pocillopora</taxon>
    </lineage>
</organism>
<dbReference type="Pfam" id="PF05021">
    <property type="entry name" value="NPL4"/>
    <property type="match status" value="1"/>
</dbReference>
<dbReference type="AlphaFoldDB" id="A0AAU9X6A3"/>
<name>A0AAU9X6A3_9CNID</name>
<dbReference type="InterPro" id="IPR007717">
    <property type="entry name" value="NPL4_C"/>
</dbReference>
<dbReference type="Proteomes" id="UP001159428">
    <property type="component" value="Unassembled WGS sequence"/>
</dbReference>
<evidence type="ECO:0000259" key="1">
    <source>
        <dbReference type="Pfam" id="PF05021"/>
    </source>
</evidence>
<proteinExistence type="predicted"/>
<feature type="non-terminal residue" evidence="2">
    <location>
        <position position="1"/>
    </location>
</feature>
<dbReference type="EMBL" id="CALNXJ010000031">
    <property type="protein sequence ID" value="CAH3137702.1"/>
    <property type="molecule type" value="Genomic_DNA"/>
</dbReference>
<feature type="domain" description="Nuclear pore localisation protein NPL4 C-terminal" evidence="1">
    <location>
        <begin position="4"/>
        <end position="47"/>
    </location>
</feature>
<evidence type="ECO:0000313" key="3">
    <source>
        <dbReference type="Proteomes" id="UP001159428"/>
    </source>
</evidence>
<keyword evidence="3" id="KW-1185">Reference proteome</keyword>
<reference evidence="2 3" key="1">
    <citation type="submission" date="2022-05" db="EMBL/GenBank/DDBJ databases">
        <authorList>
            <consortium name="Genoscope - CEA"/>
            <person name="William W."/>
        </authorList>
    </citation>
    <scope>NUCLEOTIDE SEQUENCE [LARGE SCALE GENOMIC DNA]</scope>
</reference>
<evidence type="ECO:0000313" key="2">
    <source>
        <dbReference type="EMBL" id="CAH3137702.1"/>
    </source>
</evidence>
<accession>A0AAU9X6A3</accession>
<comment type="caution">
    <text evidence="2">The sequence shown here is derived from an EMBL/GenBank/DDBJ whole genome shotgun (WGS) entry which is preliminary data.</text>
</comment>